<protein>
    <submittedName>
        <fullName evidence="13">Uncharacterized protein</fullName>
    </submittedName>
</protein>
<evidence type="ECO:0000256" key="6">
    <source>
        <dbReference type="ARBA" id="ARBA00022968"/>
    </source>
</evidence>
<proteinExistence type="inferred from homology"/>
<dbReference type="GO" id="GO:0008373">
    <property type="term" value="F:sialyltransferase activity"/>
    <property type="evidence" value="ECO:0007669"/>
    <property type="project" value="InterPro"/>
</dbReference>
<keyword evidence="4" id="KW-0808">Transferase</keyword>
<feature type="compositionally biased region" description="Polar residues" evidence="11">
    <location>
        <begin position="187"/>
        <end position="197"/>
    </location>
</feature>
<dbReference type="InterPro" id="IPR001675">
    <property type="entry name" value="Glyco_trans_29"/>
</dbReference>
<keyword evidence="9" id="KW-0472">Membrane</keyword>
<evidence type="ECO:0000256" key="4">
    <source>
        <dbReference type="ARBA" id="ARBA00022679"/>
    </source>
</evidence>
<dbReference type="EMBL" id="HBFC01021408">
    <property type="protein sequence ID" value="CAD8710099.1"/>
    <property type="molecule type" value="Transcribed_RNA"/>
</dbReference>
<evidence type="ECO:0000256" key="1">
    <source>
        <dbReference type="ARBA" id="ARBA00004323"/>
    </source>
</evidence>
<keyword evidence="7" id="KW-1133">Transmembrane helix</keyword>
<keyword evidence="5" id="KW-0812">Transmembrane</keyword>
<keyword evidence="3" id="KW-0328">Glycosyltransferase</keyword>
<comment type="similarity">
    <text evidence="2">Belongs to the glycosyltransferase 29 family.</text>
</comment>
<keyword evidence="8" id="KW-0333">Golgi apparatus</keyword>
<dbReference type="AlphaFoldDB" id="A0A6U3GRS0"/>
<dbReference type="Pfam" id="PF00777">
    <property type="entry name" value="Glyco_transf_29"/>
    <property type="match status" value="1"/>
</dbReference>
<dbReference type="InterPro" id="IPR038578">
    <property type="entry name" value="GT29-like_sf"/>
</dbReference>
<evidence type="ECO:0000256" key="2">
    <source>
        <dbReference type="ARBA" id="ARBA00006003"/>
    </source>
</evidence>
<comment type="subcellular location">
    <subcellularLocation>
        <location evidence="1">Golgi apparatus membrane</location>
        <topology evidence="1">Single-pass type II membrane protein</topology>
    </subcellularLocation>
</comment>
<evidence type="ECO:0000313" key="12">
    <source>
        <dbReference type="EMBL" id="CAD8710099.1"/>
    </source>
</evidence>
<evidence type="ECO:0000256" key="7">
    <source>
        <dbReference type="ARBA" id="ARBA00022989"/>
    </source>
</evidence>
<evidence type="ECO:0000256" key="11">
    <source>
        <dbReference type="SAM" id="MobiDB-lite"/>
    </source>
</evidence>
<reference evidence="13" key="1">
    <citation type="submission" date="2021-01" db="EMBL/GenBank/DDBJ databases">
        <authorList>
            <person name="Corre E."/>
            <person name="Pelletier E."/>
            <person name="Niang G."/>
            <person name="Scheremetjew M."/>
            <person name="Finn R."/>
            <person name="Kale V."/>
            <person name="Holt S."/>
            <person name="Cochrane G."/>
            <person name="Meng A."/>
            <person name="Brown T."/>
            <person name="Cohen L."/>
        </authorList>
    </citation>
    <scope>NUCLEOTIDE SEQUENCE</scope>
    <source>
        <strain evidence="13">SL-175</strain>
    </source>
</reference>
<organism evidence="13">
    <name type="scientific">Mantoniella antarctica</name>
    <dbReference type="NCBI Taxonomy" id="81844"/>
    <lineage>
        <taxon>Eukaryota</taxon>
        <taxon>Viridiplantae</taxon>
        <taxon>Chlorophyta</taxon>
        <taxon>Mamiellophyceae</taxon>
        <taxon>Mamiellales</taxon>
        <taxon>Mamiellaceae</taxon>
        <taxon>Mantoniella</taxon>
    </lineage>
</organism>
<evidence type="ECO:0000256" key="8">
    <source>
        <dbReference type="ARBA" id="ARBA00023034"/>
    </source>
</evidence>
<feature type="region of interest" description="Disordered" evidence="11">
    <location>
        <begin position="176"/>
        <end position="197"/>
    </location>
</feature>
<keyword evidence="10" id="KW-0325">Glycoprotein</keyword>
<evidence type="ECO:0000256" key="3">
    <source>
        <dbReference type="ARBA" id="ARBA00022676"/>
    </source>
</evidence>
<evidence type="ECO:0000256" key="9">
    <source>
        <dbReference type="ARBA" id="ARBA00023136"/>
    </source>
</evidence>
<sequence length="378" mass="41305">MAGSEAALTDYQAWPWERIPEQCVHPEFHRPLRNGRERTKGRSLLPALNQFIRVGGRRMARRSLLALEGAVLSYTAREVALYSGDADSRAKAMDLIFKTRVRCPLQTLSCGISGAPDLAPKSLGSCAVVGPGVYKGAAMGPAIDQHTTVIRLAGMPTAGHAAALGTKTHVIFATGDQQSPDERFTPRATTSRASLPPNALSSTVHGFDPELLWIMEDHRGTLGGKYKLKEEHNGRRVLWVNRPYPMSTLANANDPKRLFDVRLFASRVVGAVFDQSEDVTKVNGWFNAAGNNRFLAQDHVVLLLNVMYSGLCASVHTYGFSHRPLRKGAEVGEGYYEDNAATRAFHELGATNYAHSVREATLVRALMTRNGTICSYGA</sequence>
<name>A0A6U3GRS0_9CHLO</name>
<dbReference type="GO" id="GO:0000139">
    <property type="term" value="C:Golgi membrane"/>
    <property type="evidence" value="ECO:0007669"/>
    <property type="project" value="UniProtKB-SubCell"/>
</dbReference>
<evidence type="ECO:0000256" key="5">
    <source>
        <dbReference type="ARBA" id="ARBA00022692"/>
    </source>
</evidence>
<evidence type="ECO:0000313" key="13">
    <source>
        <dbReference type="EMBL" id="CAD8710100.1"/>
    </source>
</evidence>
<evidence type="ECO:0000256" key="10">
    <source>
        <dbReference type="ARBA" id="ARBA00023180"/>
    </source>
</evidence>
<accession>A0A6U3GRS0</accession>
<dbReference type="EMBL" id="HBFC01021409">
    <property type="protein sequence ID" value="CAD8710100.1"/>
    <property type="molecule type" value="Transcribed_RNA"/>
</dbReference>
<dbReference type="Gene3D" id="3.90.1480.20">
    <property type="entry name" value="Glycosyl transferase family 29"/>
    <property type="match status" value="1"/>
</dbReference>
<keyword evidence="6" id="KW-0735">Signal-anchor</keyword>
<gene>
    <name evidence="12" type="ORF">MANT1106_LOCUS12785</name>
    <name evidence="13" type="ORF">MANT1106_LOCUS12786</name>
</gene>